<dbReference type="Pfam" id="PF24209">
    <property type="entry name" value="DUF7431"/>
    <property type="match status" value="1"/>
</dbReference>
<dbReference type="InterPro" id="IPR055854">
    <property type="entry name" value="DUF7431"/>
</dbReference>
<reference evidence="3 4" key="1">
    <citation type="submission" date="2018-06" db="EMBL/GenBank/DDBJ databases">
        <title>Comparative genomics reveals the genomic features of Rhizophagus irregularis, R. cerebriforme, R. diaphanum and Gigaspora rosea, and their symbiotic lifestyle signature.</title>
        <authorList>
            <person name="Morin E."/>
            <person name="San Clemente H."/>
            <person name="Chen E.C.H."/>
            <person name="De La Providencia I."/>
            <person name="Hainaut M."/>
            <person name="Kuo A."/>
            <person name="Kohler A."/>
            <person name="Murat C."/>
            <person name="Tang N."/>
            <person name="Roy S."/>
            <person name="Loubradou J."/>
            <person name="Henrissat B."/>
            <person name="Grigoriev I.V."/>
            <person name="Corradi N."/>
            <person name="Roux C."/>
            <person name="Martin F.M."/>
        </authorList>
    </citation>
    <scope>NUCLEOTIDE SEQUENCE [LARGE SCALE GENOMIC DNA]</scope>
    <source>
        <strain evidence="3 4">DAOM 227022</strain>
    </source>
</reference>
<evidence type="ECO:0000313" key="4">
    <source>
        <dbReference type="Proteomes" id="UP000265703"/>
    </source>
</evidence>
<dbReference type="OrthoDB" id="2314742at2759"/>
<feature type="domain" description="DUF7431" evidence="2">
    <location>
        <begin position="380"/>
        <end position="651"/>
    </location>
</feature>
<evidence type="ECO:0000259" key="1">
    <source>
        <dbReference type="Pfam" id="PF22693"/>
    </source>
</evidence>
<dbReference type="Proteomes" id="UP000265703">
    <property type="component" value="Unassembled WGS sequence"/>
</dbReference>
<gene>
    <name evidence="3" type="ORF">C1645_829602</name>
</gene>
<proteinExistence type="predicted"/>
<dbReference type="InterPro" id="IPR054586">
    <property type="entry name" value="MACPF_1_fungal"/>
</dbReference>
<dbReference type="Pfam" id="PF22693">
    <property type="entry name" value="MACPF_1"/>
    <property type="match status" value="1"/>
</dbReference>
<keyword evidence="4" id="KW-1185">Reference proteome</keyword>
<dbReference type="EMBL" id="QKYT01000376">
    <property type="protein sequence ID" value="RIA86222.1"/>
    <property type="molecule type" value="Genomic_DNA"/>
</dbReference>
<accession>A0A397SKP5</accession>
<protein>
    <submittedName>
        <fullName evidence="3">Uncharacterized protein</fullName>
    </submittedName>
</protein>
<sequence>MGYKLQFVYNEDAKITLKIISNSPLQESKLVLLNPTNKLLIIRQKLKEKYGIDDKFLKFLNFSENDKNDDYVGHSEFAEIEPKDEEKLTLNEIMNKNKNILYIKCKINIDWNFLNEKCKFDYGCTMTFDEIKKANKRAFEMKNCELNEINSCEQGVDEFKTNEERMMKTNLFFSTDINVKNFVKLGMSIGRMKNEESNFETSDSYRFMKHAKISIKFNEYLKHLAPTHEFIEAVEKAIKSNDPENFKQITEEFGQFIPMKVILGGRAHFNERITSTGHYAENSNEIAVNANAEEILKANVANTSNYSKGKSTYSKSSCTKLIGGEPPDSLENFNEAAWVKSLKENYKNWDSIEFQDPVSIFQLLPDDLRKQIITLIGKRIHYSDIEDLNYYIKEPGKPKKFELKKIPLNISKMIQNKDADCSIFATVIDMTESKNDFFTCQILCPPNGKPCLIIHCVQKKFKRRECKLKIGWMVIGYYTDFNFILSDFNAQLKILKNENNNQNMINTELLNFKYDPYDRKVPPCLGIPVLTKLDSSNDSLIIGHHFFNAQEENKIGAYMFSYCSKINHYVKLPDFTFYTLIISNYHINNAYDTIPFSYSLMKKPYIDLNNDITAKPKFISLYSTQKTNIGPIFLKQNCKIIETKSVNCKCKCSFKNKPLIISKNNIECSLFDPYISDRS</sequence>
<feature type="domain" description="MACPF-like" evidence="1">
    <location>
        <begin position="199"/>
        <end position="372"/>
    </location>
</feature>
<evidence type="ECO:0000313" key="3">
    <source>
        <dbReference type="EMBL" id="RIA86222.1"/>
    </source>
</evidence>
<organism evidence="3 4">
    <name type="scientific">Glomus cerebriforme</name>
    <dbReference type="NCBI Taxonomy" id="658196"/>
    <lineage>
        <taxon>Eukaryota</taxon>
        <taxon>Fungi</taxon>
        <taxon>Fungi incertae sedis</taxon>
        <taxon>Mucoromycota</taxon>
        <taxon>Glomeromycotina</taxon>
        <taxon>Glomeromycetes</taxon>
        <taxon>Glomerales</taxon>
        <taxon>Glomeraceae</taxon>
        <taxon>Glomus</taxon>
    </lineage>
</organism>
<evidence type="ECO:0000259" key="2">
    <source>
        <dbReference type="Pfam" id="PF24209"/>
    </source>
</evidence>
<name>A0A397SKP5_9GLOM</name>
<comment type="caution">
    <text evidence="3">The sequence shown here is derived from an EMBL/GenBank/DDBJ whole genome shotgun (WGS) entry which is preliminary data.</text>
</comment>
<dbReference type="AlphaFoldDB" id="A0A397SKP5"/>
<dbReference type="STRING" id="658196.A0A397SKP5"/>